<reference evidence="1" key="1">
    <citation type="submission" date="2019-10" db="EMBL/GenBank/DDBJ databases">
        <title>The sequence and de novo assembly of the wild yak genome.</title>
        <authorList>
            <person name="Liu Y."/>
        </authorList>
    </citation>
    <scope>NUCLEOTIDE SEQUENCE [LARGE SCALE GENOMIC DNA]</scope>
    <source>
        <strain evidence="1">WY2019</strain>
    </source>
</reference>
<keyword evidence="2" id="KW-1185">Reference proteome</keyword>
<sequence>MCGPGRALDFSKELRLTPATHDAAEKFDGFCLRKNASSGGALREGLRQGGGAQRQGSPRYPLSARLGMHRDLLLALQVLGSRVDLAPGSSHVRSGMDPDNPWIRLTPRGSAAIRSQGSRAHKRSRGSFQLEPANKSAASALRCRHHKAKTLTFCLLFIQLPRL</sequence>
<accession>A0A6B0R6B7</accession>
<dbReference type="AlphaFoldDB" id="A0A6B0R6B7"/>
<protein>
    <submittedName>
        <fullName evidence="1">Uncharacterized protein</fullName>
    </submittedName>
</protein>
<dbReference type="EMBL" id="VBQZ03000025">
    <property type="protein sequence ID" value="MXQ85250.1"/>
    <property type="molecule type" value="Genomic_DNA"/>
</dbReference>
<comment type="caution">
    <text evidence="1">The sequence shown here is derived from an EMBL/GenBank/DDBJ whole genome shotgun (WGS) entry which is preliminary data.</text>
</comment>
<dbReference type="Proteomes" id="UP000322234">
    <property type="component" value="Unassembled WGS sequence"/>
</dbReference>
<proteinExistence type="predicted"/>
<gene>
    <name evidence="1" type="ORF">E5288_WYG014488</name>
</gene>
<evidence type="ECO:0000313" key="2">
    <source>
        <dbReference type="Proteomes" id="UP000322234"/>
    </source>
</evidence>
<organism evidence="1 2">
    <name type="scientific">Bos mutus</name>
    <name type="common">wild yak</name>
    <dbReference type="NCBI Taxonomy" id="72004"/>
    <lineage>
        <taxon>Eukaryota</taxon>
        <taxon>Metazoa</taxon>
        <taxon>Chordata</taxon>
        <taxon>Craniata</taxon>
        <taxon>Vertebrata</taxon>
        <taxon>Euteleostomi</taxon>
        <taxon>Mammalia</taxon>
        <taxon>Eutheria</taxon>
        <taxon>Laurasiatheria</taxon>
        <taxon>Artiodactyla</taxon>
        <taxon>Ruminantia</taxon>
        <taxon>Pecora</taxon>
        <taxon>Bovidae</taxon>
        <taxon>Bovinae</taxon>
        <taxon>Bos</taxon>
    </lineage>
</organism>
<evidence type="ECO:0000313" key="1">
    <source>
        <dbReference type="EMBL" id="MXQ85250.1"/>
    </source>
</evidence>
<name>A0A6B0R6B7_9CETA</name>